<proteinExistence type="inferred from homology"/>
<dbReference type="PANTHER" id="PTHR43779:SF3">
    <property type="entry name" value="(3R)-3-[(CARBOXYMETHYL)AMINO]FATTY ACID OXYGENASE_DECARBOXYLASE"/>
    <property type="match status" value="1"/>
</dbReference>
<accession>A0A6J4JI70</accession>
<dbReference type="SUPFAM" id="SSF51197">
    <property type="entry name" value="Clavaminate synthase-like"/>
    <property type="match status" value="1"/>
</dbReference>
<feature type="domain" description="TauD/TfdA-like" evidence="6">
    <location>
        <begin position="5"/>
        <end position="281"/>
    </location>
</feature>
<dbReference type="EMBL" id="CADCTL010000261">
    <property type="protein sequence ID" value="CAA9278720.1"/>
    <property type="molecule type" value="Genomic_DNA"/>
</dbReference>
<reference evidence="7" key="1">
    <citation type="submission" date="2020-02" db="EMBL/GenBank/DDBJ databases">
        <authorList>
            <person name="Meier V. D."/>
        </authorList>
    </citation>
    <scope>NUCLEOTIDE SEQUENCE</scope>
    <source>
        <strain evidence="7">AVDCRST_MAG04</strain>
    </source>
</reference>
<gene>
    <name evidence="7" type="ORF">AVDCRST_MAG04-3592</name>
</gene>
<dbReference type="GO" id="GO:0016706">
    <property type="term" value="F:2-oxoglutarate-dependent dioxygenase activity"/>
    <property type="evidence" value="ECO:0007669"/>
    <property type="project" value="UniProtKB-ARBA"/>
</dbReference>
<sequence length="295" mass="33731">MALQLTPLHPLFAAEVGGLDLRRTPGPEVCAEIDRAMDRYAVLVFRGQELDDDQQMAFGEALGPLETTRGTVDAHKHRLKHGAMNDISNIDVDGKLLAADDRRRMFNLGNQLWHSDSSFKATPAKYSMLHARVVPPDGGDTEFADMRAAWDALPEKMKAKVRDLVTEHSLLFSRGQLGFTDYTEEEKKTFAPVPQRLVRWHPGSQRHSLYLSSHIGRIQGWQVPEAMALIRWLVEFATQRQFVYAHTWRQWDLVMWDNRATMHRARPYEDAAYPRDMRRVTLADVAPTLQQQMAA</sequence>
<evidence type="ECO:0000256" key="5">
    <source>
        <dbReference type="ARBA" id="ARBA00023004"/>
    </source>
</evidence>
<protein>
    <submittedName>
        <fullName evidence="7">Alpha-ketoglutarate-dependent 2,4-dichlorophenoxyacetate dioxygenase</fullName>
    </submittedName>
</protein>
<dbReference type="PANTHER" id="PTHR43779">
    <property type="entry name" value="DIOXYGENASE RV0097-RELATED"/>
    <property type="match status" value="1"/>
</dbReference>
<dbReference type="InterPro" id="IPR003819">
    <property type="entry name" value="TauD/TfdA-like"/>
</dbReference>
<comment type="similarity">
    <text evidence="1">Belongs to the TfdA dioxygenase family.</text>
</comment>
<dbReference type="AlphaFoldDB" id="A0A6J4JI70"/>
<evidence type="ECO:0000256" key="1">
    <source>
        <dbReference type="ARBA" id="ARBA00005896"/>
    </source>
</evidence>
<evidence type="ECO:0000256" key="3">
    <source>
        <dbReference type="ARBA" id="ARBA00022964"/>
    </source>
</evidence>
<dbReference type="InterPro" id="IPR051178">
    <property type="entry name" value="TfdA_dioxygenase"/>
</dbReference>
<keyword evidence="5" id="KW-0408">Iron</keyword>
<keyword evidence="3 7" id="KW-0223">Dioxygenase</keyword>
<dbReference type="GO" id="GO:0046872">
    <property type="term" value="F:metal ion binding"/>
    <property type="evidence" value="ECO:0007669"/>
    <property type="project" value="UniProtKB-KW"/>
</dbReference>
<dbReference type="InterPro" id="IPR042098">
    <property type="entry name" value="TauD-like_sf"/>
</dbReference>
<name>A0A6J4JI70_9PROT</name>
<keyword evidence="2" id="KW-0479">Metal-binding</keyword>
<keyword evidence="4" id="KW-0560">Oxidoreductase</keyword>
<dbReference type="Gene3D" id="3.60.130.10">
    <property type="entry name" value="Clavaminate synthase-like"/>
    <property type="match status" value="1"/>
</dbReference>
<evidence type="ECO:0000256" key="2">
    <source>
        <dbReference type="ARBA" id="ARBA00022723"/>
    </source>
</evidence>
<organism evidence="7">
    <name type="scientific">uncultured Acetobacteraceae bacterium</name>
    <dbReference type="NCBI Taxonomy" id="169975"/>
    <lineage>
        <taxon>Bacteria</taxon>
        <taxon>Pseudomonadati</taxon>
        <taxon>Pseudomonadota</taxon>
        <taxon>Alphaproteobacteria</taxon>
        <taxon>Acetobacterales</taxon>
        <taxon>Acetobacteraceae</taxon>
        <taxon>environmental samples</taxon>
    </lineage>
</organism>
<evidence type="ECO:0000313" key="7">
    <source>
        <dbReference type="EMBL" id="CAA9278720.1"/>
    </source>
</evidence>
<evidence type="ECO:0000256" key="4">
    <source>
        <dbReference type="ARBA" id="ARBA00023002"/>
    </source>
</evidence>
<evidence type="ECO:0000259" key="6">
    <source>
        <dbReference type="Pfam" id="PF02668"/>
    </source>
</evidence>
<dbReference type="Pfam" id="PF02668">
    <property type="entry name" value="TauD"/>
    <property type="match status" value="1"/>
</dbReference>